<gene>
    <name evidence="1" type="ORF">HGM15179_002775</name>
</gene>
<keyword evidence="2" id="KW-1185">Reference proteome</keyword>
<reference evidence="1" key="1">
    <citation type="submission" date="2019-04" db="EMBL/GenBank/DDBJ databases">
        <title>Genome assembly of Zosterops borbonicus 15179.</title>
        <authorList>
            <person name="Leroy T."/>
            <person name="Anselmetti Y."/>
            <person name="Tilak M.-K."/>
            <person name="Nabholz B."/>
        </authorList>
    </citation>
    <scope>NUCLEOTIDE SEQUENCE</scope>
    <source>
        <strain evidence="1">HGM_15179</strain>
        <tissue evidence="1">Muscle</tissue>
    </source>
</reference>
<sequence>MALVTVQRSPTPSATSSPCASSNYTLDISNSFQYENWSSSACAYTAMTTAQREWQQRLGVGYVKYGSVGCVIFHRPLSVDAFAEGTVDGVKVVQIPESDHSVNPGQNMRPREGVGCRLVRVADEKRRLLKVTFVPDSIPGVRNASSLIKLLSQFSGMMSRRRQTAGKKNAGPSPEVKIVPSRSELGRKANQIIAMITVGCAKLPQGLKL</sequence>
<evidence type="ECO:0000313" key="2">
    <source>
        <dbReference type="Proteomes" id="UP000796761"/>
    </source>
</evidence>
<name>A0A8K1GT57_9PASS</name>
<comment type="caution">
    <text evidence="1">The sequence shown here is derived from an EMBL/GenBank/DDBJ whole genome shotgun (WGS) entry which is preliminary data.</text>
</comment>
<proteinExistence type="predicted"/>
<protein>
    <submittedName>
        <fullName evidence="1">Uncharacterized protein</fullName>
    </submittedName>
</protein>
<organism evidence="1 2">
    <name type="scientific">Zosterops borbonicus</name>
    <dbReference type="NCBI Taxonomy" id="364589"/>
    <lineage>
        <taxon>Eukaryota</taxon>
        <taxon>Metazoa</taxon>
        <taxon>Chordata</taxon>
        <taxon>Craniata</taxon>
        <taxon>Vertebrata</taxon>
        <taxon>Euteleostomi</taxon>
        <taxon>Archelosauria</taxon>
        <taxon>Archosauria</taxon>
        <taxon>Dinosauria</taxon>
        <taxon>Saurischia</taxon>
        <taxon>Theropoda</taxon>
        <taxon>Coelurosauria</taxon>
        <taxon>Aves</taxon>
        <taxon>Neognathae</taxon>
        <taxon>Neoaves</taxon>
        <taxon>Telluraves</taxon>
        <taxon>Australaves</taxon>
        <taxon>Passeriformes</taxon>
        <taxon>Sylvioidea</taxon>
        <taxon>Zosteropidae</taxon>
        <taxon>Zosterops</taxon>
    </lineage>
</organism>
<dbReference type="EMBL" id="SWJQ01000049">
    <property type="protein sequence ID" value="TRZ24327.1"/>
    <property type="molecule type" value="Genomic_DNA"/>
</dbReference>
<accession>A0A8K1GT57</accession>
<dbReference type="AlphaFoldDB" id="A0A8K1GT57"/>
<evidence type="ECO:0000313" key="1">
    <source>
        <dbReference type="EMBL" id="TRZ24327.1"/>
    </source>
</evidence>
<dbReference type="Proteomes" id="UP000796761">
    <property type="component" value="Unassembled WGS sequence"/>
</dbReference>